<evidence type="ECO:0008006" key="4">
    <source>
        <dbReference type="Google" id="ProtNLM"/>
    </source>
</evidence>
<keyword evidence="1" id="KW-1133">Transmembrane helix</keyword>
<gene>
    <name evidence="2" type="ORF">NCTC8684_00073</name>
</gene>
<feature type="transmembrane region" description="Helical" evidence="1">
    <location>
        <begin position="90"/>
        <end position="109"/>
    </location>
</feature>
<dbReference type="RefSeq" id="WP_147296909.1">
    <property type="nucleotide sequence ID" value="NZ_UIGR01000001.1"/>
</dbReference>
<evidence type="ECO:0000313" key="2">
    <source>
        <dbReference type="EMBL" id="SUX31052.1"/>
    </source>
</evidence>
<dbReference type="EMBL" id="UIGR01000001">
    <property type="protein sequence ID" value="SUX31052.1"/>
    <property type="molecule type" value="Genomic_DNA"/>
</dbReference>
<feature type="transmembrane region" description="Helical" evidence="1">
    <location>
        <begin position="24"/>
        <end position="43"/>
    </location>
</feature>
<feature type="transmembrane region" description="Helical" evidence="1">
    <location>
        <begin position="64"/>
        <end position="84"/>
    </location>
</feature>
<sequence>MMAKLATFHQSDGKKIFGLHRAELIGLIVFLILVFLGSDFGAFKRDYFEAHSLAMTHLHGDGGLIYLLKTIPNSASGVLPLWLYGFSKSYYVHKIFSLLTSASILILIINGCKDSHVRKYLFCSVAISPMFISATSWMLPEIFALLLVYFVHACVKKEKLSWFSVPLSFLVPISRQTFIVPIALRLFFSPRKLAIWLSTAVAATAAFRIALFDLGWTGAAKTYEGS</sequence>
<keyword evidence="1" id="KW-0472">Membrane</keyword>
<evidence type="ECO:0000256" key="1">
    <source>
        <dbReference type="SAM" id="Phobius"/>
    </source>
</evidence>
<feature type="transmembrane region" description="Helical" evidence="1">
    <location>
        <begin position="193"/>
        <end position="211"/>
    </location>
</feature>
<evidence type="ECO:0000313" key="3">
    <source>
        <dbReference type="Proteomes" id="UP000254029"/>
    </source>
</evidence>
<dbReference type="AlphaFoldDB" id="A0AAX2M4B8"/>
<proteinExistence type="predicted"/>
<dbReference type="Proteomes" id="UP000254029">
    <property type="component" value="Unassembled WGS sequence"/>
</dbReference>
<accession>A0AAX2M4B8</accession>
<name>A0AAX2M4B8_CHRVL</name>
<protein>
    <recommendedName>
        <fullName evidence="4">Mannosyltransferase</fullName>
    </recommendedName>
</protein>
<comment type="caution">
    <text evidence="2">The sequence shown here is derived from an EMBL/GenBank/DDBJ whole genome shotgun (WGS) entry which is preliminary data.</text>
</comment>
<organism evidence="2 3">
    <name type="scientific">Chromobacterium violaceum</name>
    <dbReference type="NCBI Taxonomy" id="536"/>
    <lineage>
        <taxon>Bacteria</taxon>
        <taxon>Pseudomonadati</taxon>
        <taxon>Pseudomonadota</taxon>
        <taxon>Betaproteobacteria</taxon>
        <taxon>Neisseriales</taxon>
        <taxon>Chromobacteriaceae</taxon>
        <taxon>Chromobacterium</taxon>
    </lineage>
</organism>
<feature type="transmembrane region" description="Helical" evidence="1">
    <location>
        <begin position="121"/>
        <end position="151"/>
    </location>
</feature>
<reference evidence="2 3" key="1">
    <citation type="submission" date="2018-06" db="EMBL/GenBank/DDBJ databases">
        <authorList>
            <consortium name="Pathogen Informatics"/>
            <person name="Doyle S."/>
        </authorList>
    </citation>
    <scope>NUCLEOTIDE SEQUENCE [LARGE SCALE GENOMIC DNA]</scope>
    <source>
        <strain evidence="2 3">NCTC8684</strain>
    </source>
</reference>
<keyword evidence="1" id="KW-0812">Transmembrane</keyword>